<protein>
    <submittedName>
        <fullName evidence="1">Uncharacterized protein</fullName>
    </submittedName>
</protein>
<sequence length="308" mass="34026">MSWEWPCRLANCDAARHRSLTVGDDSCCVAQGCETREGGRAWPLRVRDVRCRSCIACAALEVLLVSACVLEERGWGASRPRGCREEAYSCPCCSCCRILKCVFAMDCWYARRQKTWCSSCNNVVSAYDIDAVSSLRTGKRSRMAWTKSRIEVLVSRGFSALLCSRLTTASGYIVPHGPFNCLPPGCLESQFEPLTSTSDVSLIPFMLMTISFPEDPTAGRQEHFQLQLQQRQDASLSIAIVTGIVGPSMSRPRSAVDSATWKIVLGAAVQRRLLPQRSATLLGTSASIKVVYSYCYRQAKHRNDVIGS</sequence>
<proteinExistence type="predicted"/>
<keyword evidence="2" id="KW-1185">Reference proteome</keyword>
<name>A0A6A5KVJ4_9PLEO</name>
<dbReference type="AlphaFoldDB" id="A0A6A5KVJ4"/>
<gene>
    <name evidence="1" type="ORF">BDW02DRAFT_362854</name>
</gene>
<accession>A0A6A5KVJ4</accession>
<evidence type="ECO:0000313" key="2">
    <source>
        <dbReference type="Proteomes" id="UP000800040"/>
    </source>
</evidence>
<reference evidence="1" key="1">
    <citation type="submission" date="2020-01" db="EMBL/GenBank/DDBJ databases">
        <authorList>
            <consortium name="DOE Joint Genome Institute"/>
            <person name="Haridas S."/>
            <person name="Albert R."/>
            <person name="Binder M."/>
            <person name="Bloem J."/>
            <person name="Labutti K."/>
            <person name="Salamov A."/>
            <person name="Andreopoulos B."/>
            <person name="Baker S.E."/>
            <person name="Barry K."/>
            <person name="Bills G."/>
            <person name="Bluhm B.H."/>
            <person name="Cannon C."/>
            <person name="Castanera R."/>
            <person name="Culley D.E."/>
            <person name="Daum C."/>
            <person name="Ezra D."/>
            <person name="Gonzalez J.B."/>
            <person name="Henrissat B."/>
            <person name="Kuo A."/>
            <person name="Liang C."/>
            <person name="Lipzen A."/>
            <person name="Lutzoni F."/>
            <person name="Magnuson J."/>
            <person name="Mondo S."/>
            <person name="Nolan M."/>
            <person name="Ohm R."/>
            <person name="Pangilinan J."/>
            <person name="Park H.-J."/>
            <person name="Ramirez L."/>
            <person name="Alfaro M."/>
            <person name="Sun H."/>
            <person name="Tritt A."/>
            <person name="Yoshinaga Y."/>
            <person name="Zwiers L.-H."/>
            <person name="Turgeon B.G."/>
            <person name="Goodwin S.B."/>
            <person name="Spatafora J.W."/>
            <person name="Crous P.W."/>
            <person name="Grigoriev I.V."/>
        </authorList>
    </citation>
    <scope>NUCLEOTIDE SEQUENCE</scope>
    <source>
        <strain evidence="1">P77</strain>
    </source>
</reference>
<dbReference type="Proteomes" id="UP000800040">
    <property type="component" value="Unassembled WGS sequence"/>
</dbReference>
<organism evidence="1 2">
    <name type="scientific">Decorospora gaudefroyi</name>
    <dbReference type="NCBI Taxonomy" id="184978"/>
    <lineage>
        <taxon>Eukaryota</taxon>
        <taxon>Fungi</taxon>
        <taxon>Dikarya</taxon>
        <taxon>Ascomycota</taxon>
        <taxon>Pezizomycotina</taxon>
        <taxon>Dothideomycetes</taxon>
        <taxon>Pleosporomycetidae</taxon>
        <taxon>Pleosporales</taxon>
        <taxon>Pleosporineae</taxon>
        <taxon>Pleosporaceae</taxon>
        <taxon>Decorospora</taxon>
    </lineage>
</organism>
<dbReference type="EMBL" id="ML975250">
    <property type="protein sequence ID" value="KAF1838614.1"/>
    <property type="molecule type" value="Genomic_DNA"/>
</dbReference>
<evidence type="ECO:0000313" key="1">
    <source>
        <dbReference type="EMBL" id="KAF1838614.1"/>
    </source>
</evidence>